<sequence>EKINSAAKSLAEYQRMKEIATDDSMKVLLSSKIIEEQKNISIQNAQPEYFIGTSSTTFIVDLESIISNEEFSTTLKKEGKVRPIWILLVDGGPDENLKHMKNIIQYAHLFRALDLDYLMIRTHAPVKVSHLNSQGKVVDEVLARQNFEYSGKKLHDI</sequence>
<evidence type="ECO:0000313" key="1">
    <source>
        <dbReference type="EMBL" id="CAI2190166.1"/>
    </source>
</evidence>
<reference evidence="1" key="1">
    <citation type="submission" date="2022-08" db="EMBL/GenBank/DDBJ databases">
        <authorList>
            <person name="Kallberg Y."/>
            <person name="Tangrot J."/>
            <person name="Rosling A."/>
        </authorList>
    </citation>
    <scope>NUCLEOTIDE SEQUENCE</scope>
    <source>
        <strain evidence="1">Wild A</strain>
    </source>
</reference>
<keyword evidence="2" id="KW-1185">Reference proteome</keyword>
<dbReference type="Proteomes" id="UP001153678">
    <property type="component" value="Unassembled WGS sequence"/>
</dbReference>
<dbReference type="PANTHER" id="PTHR46954:SF1">
    <property type="entry name" value="C2H2-TYPE DOMAIN-CONTAINING PROTEIN"/>
    <property type="match status" value="1"/>
</dbReference>
<gene>
    <name evidence="1" type="ORF">FWILDA_LOCUS14439</name>
</gene>
<dbReference type="AlphaFoldDB" id="A0A9W4T2A8"/>
<feature type="non-terminal residue" evidence="1">
    <location>
        <position position="157"/>
    </location>
</feature>
<dbReference type="PANTHER" id="PTHR46954">
    <property type="entry name" value="C2H2-TYPE DOMAIN-CONTAINING PROTEIN"/>
    <property type="match status" value="1"/>
</dbReference>
<name>A0A9W4T2A8_9GLOM</name>
<organism evidence="1 2">
    <name type="scientific">Funneliformis geosporum</name>
    <dbReference type="NCBI Taxonomy" id="1117311"/>
    <lineage>
        <taxon>Eukaryota</taxon>
        <taxon>Fungi</taxon>
        <taxon>Fungi incertae sedis</taxon>
        <taxon>Mucoromycota</taxon>
        <taxon>Glomeromycotina</taxon>
        <taxon>Glomeromycetes</taxon>
        <taxon>Glomerales</taxon>
        <taxon>Glomeraceae</taxon>
        <taxon>Funneliformis</taxon>
    </lineage>
</organism>
<evidence type="ECO:0000313" key="2">
    <source>
        <dbReference type="Proteomes" id="UP001153678"/>
    </source>
</evidence>
<dbReference type="EMBL" id="CAMKVN010006344">
    <property type="protein sequence ID" value="CAI2190166.1"/>
    <property type="molecule type" value="Genomic_DNA"/>
</dbReference>
<accession>A0A9W4T2A8</accession>
<protein>
    <submittedName>
        <fullName evidence="1">9428_t:CDS:1</fullName>
    </submittedName>
</protein>
<comment type="caution">
    <text evidence="1">The sequence shown here is derived from an EMBL/GenBank/DDBJ whole genome shotgun (WGS) entry which is preliminary data.</text>
</comment>
<proteinExistence type="predicted"/>